<dbReference type="RefSeq" id="WP_055659221.1">
    <property type="nucleotide sequence ID" value="NZ_CABIXC010000017.1"/>
</dbReference>
<proteinExistence type="predicted"/>
<dbReference type="Proteomes" id="UP000095651">
    <property type="component" value="Unassembled WGS sequence"/>
</dbReference>
<reference evidence="1 2" key="1">
    <citation type="submission" date="2015-09" db="EMBL/GenBank/DDBJ databases">
        <authorList>
            <consortium name="Pathogen Informatics"/>
        </authorList>
    </citation>
    <scope>NUCLEOTIDE SEQUENCE [LARGE SCALE GENOMIC DNA]</scope>
    <source>
        <strain evidence="1 2">2789STDY5608850</strain>
    </source>
</reference>
<dbReference type="EMBL" id="CYZE01000017">
    <property type="protein sequence ID" value="CUP07889.1"/>
    <property type="molecule type" value="Genomic_DNA"/>
</dbReference>
<dbReference type="InterPro" id="IPR014998">
    <property type="entry name" value="DUF1848"/>
</dbReference>
<dbReference type="AlphaFoldDB" id="A0A174KF72"/>
<sequence length="306" mass="35087">MILSVSRRTDIPQYYSDWFFNRMKEGFLYVKNPMNSHQVSKIILSPDLVDLVVFWTKNPAPMMRRIGELGEIPYYIQFTLTGYGRDIEPGLPDKHELISIFRETAETAGRDHMVWRYDPVLFNERYPAEYHFRAFEAIAEGICGCTDKVVISFLDCYGKTKRNMRGIPLELPDEETMKRTGERFVKTAEKYGMTVESCAETVDLSEVGVRHGSCVDPAMIERILGVPVRVKKDKNQRPECGCVESVETGAYDTCLCGCKYCYANDSEGAVMRRREEYDVDSPLLCGRVEEGDRITVRRTSRILTGE</sequence>
<organism evidence="1 2">
    <name type="scientific">Hungatella hathewayi</name>
    <dbReference type="NCBI Taxonomy" id="154046"/>
    <lineage>
        <taxon>Bacteria</taxon>
        <taxon>Bacillati</taxon>
        <taxon>Bacillota</taxon>
        <taxon>Clostridia</taxon>
        <taxon>Lachnospirales</taxon>
        <taxon>Lachnospiraceae</taxon>
        <taxon>Hungatella</taxon>
    </lineage>
</organism>
<evidence type="ECO:0000313" key="1">
    <source>
        <dbReference type="EMBL" id="CUP07889.1"/>
    </source>
</evidence>
<evidence type="ECO:0000313" key="2">
    <source>
        <dbReference type="Proteomes" id="UP000095651"/>
    </source>
</evidence>
<name>A0A174KF72_9FIRM</name>
<protein>
    <submittedName>
        <fullName evidence="1">Domain of uncharacterized function (DUF1848)</fullName>
    </submittedName>
</protein>
<dbReference type="Pfam" id="PF08902">
    <property type="entry name" value="DUF1848"/>
    <property type="match status" value="1"/>
</dbReference>
<gene>
    <name evidence="1" type="ORF">ERS852407_04908</name>
</gene>
<accession>A0A174KF72</accession>